<feature type="chain" id="PRO_5005248910" description="Solute-binding protein family 3/N-terminal domain-containing protein" evidence="2">
    <location>
        <begin position="23"/>
        <end position="284"/>
    </location>
</feature>
<reference evidence="4 5" key="1">
    <citation type="journal article" date="2015" name="Genome Announc.">
        <title>Draft Genome Sequence of Burkholderia sp. Strain PML1(12), an Ectomycorrhizosphere-Inhabiting Bacterium with Effective Mineral-Weathering Ability.</title>
        <authorList>
            <person name="Uroz S."/>
            <person name="Oger P."/>
        </authorList>
    </citation>
    <scope>NUCLEOTIDE SEQUENCE [LARGE SCALE GENOMIC DNA]</scope>
    <source>
        <strain evidence="5">PML1(12)</strain>
    </source>
</reference>
<evidence type="ECO:0000256" key="1">
    <source>
        <dbReference type="ARBA" id="ARBA00022729"/>
    </source>
</evidence>
<proteinExistence type="predicted"/>
<comment type="caution">
    <text evidence="4">The sequence shown here is derived from an EMBL/GenBank/DDBJ whole genome shotgun (WGS) entry which is preliminary data.</text>
</comment>
<dbReference type="Pfam" id="PF00497">
    <property type="entry name" value="SBP_bac_3"/>
    <property type="match status" value="1"/>
</dbReference>
<dbReference type="Proteomes" id="UP000035963">
    <property type="component" value="Unassembled WGS sequence"/>
</dbReference>
<dbReference type="SMART" id="SM00062">
    <property type="entry name" value="PBPb"/>
    <property type="match status" value="1"/>
</dbReference>
<accession>A0A0J1CKK2</accession>
<protein>
    <recommendedName>
        <fullName evidence="3">Solute-binding protein family 3/N-terminal domain-containing protein</fullName>
    </recommendedName>
</protein>
<dbReference type="PANTHER" id="PTHR35936:SF17">
    <property type="entry name" value="ARGININE-BINDING EXTRACELLULAR PROTEIN ARTP"/>
    <property type="match status" value="1"/>
</dbReference>
<gene>
    <name evidence="4" type="ORF">EOS_37080</name>
</gene>
<dbReference type="SUPFAM" id="SSF53850">
    <property type="entry name" value="Periplasmic binding protein-like II"/>
    <property type="match status" value="1"/>
</dbReference>
<dbReference type="RefSeq" id="WP_047897193.1">
    <property type="nucleotide sequence ID" value="NZ_AEJF01000228.1"/>
</dbReference>
<dbReference type="InterPro" id="IPR001638">
    <property type="entry name" value="Solute-binding_3/MltF_N"/>
</dbReference>
<organism evidence="4 5">
    <name type="scientific">Caballeronia mineralivorans PML1(12)</name>
    <dbReference type="NCBI Taxonomy" id="908627"/>
    <lineage>
        <taxon>Bacteria</taxon>
        <taxon>Pseudomonadati</taxon>
        <taxon>Pseudomonadota</taxon>
        <taxon>Betaproteobacteria</taxon>
        <taxon>Burkholderiales</taxon>
        <taxon>Burkholderiaceae</taxon>
        <taxon>Caballeronia</taxon>
    </lineage>
</organism>
<evidence type="ECO:0000313" key="4">
    <source>
        <dbReference type="EMBL" id="KLU21257.1"/>
    </source>
</evidence>
<evidence type="ECO:0000256" key="2">
    <source>
        <dbReference type="SAM" id="SignalP"/>
    </source>
</evidence>
<sequence length="284" mass="30551">MIRKSFALLIVLFLVTAGVAHAQDAKCEPARLKEKYPSLVGKTVKVALDGLQRPFTYRDPQNPDKIIGVDIDLAKATFDCIGVPWTQSVGVWAGLITSVTEGRNDVMWDTLNYTPARAKQVNYALYLSAATGFLVHAGNPKHVDSLDSICGLNAAAGLGTVEEAAFHDLGKKCVSMGKPDINLVTYTDLNAGLRQVASGRVDVIMTDLAMSNILVADQPQNLALAFNILSGFHVGVAVNKGETELLQAISEALKVVQASGQEKAILAKYRVDPSLQYPVEIKTE</sequence>
<dbReference type="PANTHER" id="PTHR35936">
    <property type="entry name" value="MEMBRANE-BOUND LYTIC MUREIN TRANSGLYCOSYLASE F"/>
    <property type="match status" value="1"/>
</dbReference>
<dbReference type="AlphaFoldDB" id="A0A0J1CKK2"/>
<keyword evidence="1 2" id="KW-0732">Signal</keyword>
<feature type="signal peptide" evidence="2">
    <location>
        <begin position="1"/>
        <end position="22"/>
    </location>
</feature>
<dbReference type="PATRIC" id="fig|908627.4.peg.8318"/>
<evidence type="ECO:0000313" key="5">
    <source>
        <dbReference type="Proteomes" id="UP000035963"/>
    </source>
</evidence>
<name>A0A0J1CKK2_9BURK</name>
<evidence type="ECO:0000259" key="3">
    <source>
        <dbReference type="SMART" id="SM00062"/>
    </source>
</evidence>
<dbReference type="EMBL" id="AEJF01000228">
    <property type="protein sequence ID" value="KLU21257.1"/>
    <property type="molecule type" value="Genomic_DNA"/>
</dbReference>
<keyword evidence="5" id="KW-1185">Reference proteome</keyword>
<dbReference type="OrthoDB" id="8611212at2"/>
<feature type="domain" description="Solute-binding protein family 3/N-terminal" evidence="3">
    <location>
        <begin position="43"/>
        <end position="273"/>
    </location>
</feature>
<dbReference type="Gene3D" id="3.40.190.10">
    <property type="entry name" value="Periplasmic binding protein-like II"/>
    <property type="match status" value="2"/>
</dbReference>